<protein>
    <submittedName>
        <fullName evidence="1">Uncharacterized protein</fullName>
    </submittedName>
</protein>
<dbReference type="Proteomes" id="UP000289856">
    <property type="component" value="Chromosome"/>
</dbReference>
<proteinExistence type="predicted"/>
<dbReference type="OrthoDB" id="1652136at2"/>
<gene>
    <name evidence="1" type="ORF">KCTCHS21_17620</name>
</gene>
<dbReference type="EMBL" id="AP019400">
    <property type="protein sequence ID" value="BBI32363.1"/>
    <property type="molecule type" value="Genomic_DNA"/>
</dbReference>
<accession>A0A3T1D2M6</accession>
<organism evidence="1 2">
    <name type="scientific">Cohnella abietis</name>
    <dbReference type="NCBI Taxonomy" id="2507935"/>
    <lineage>
        <taxon>Bacteria</taxon>
        <taxon>Bacillati</taxon>
        <taxon>Bacillota</taxon>
        <taxon>Bacilli</taxon>
        <taxon>Bacillales</taxon>
        <taxon>Paenibacillaceae</taxon>
        <taxon>Cohnella</taxon>
    </lineage>
</organism>
<evidence type="ECO:0000313" key="1">
    <source>
        <dbReference type="EMBL" id="BBI32363.1"/>
    </source>
</evidence>
<keyword evidence="2" id="KW-1185">Reference proteome</keyword>
<evidence type="ECO:0000313" key="2">
    <source>
        <dbReference type="Proteomes" id="UP000289856"/>
    </source>
</evidence>
<name>A0A3T1D2M6_9BACL</name>
<dbReference type="RefSeq" id="WP_130606834.1">
    <property type="nucleotide sequence ID" value="NZ_AP019400.1"/>
</dbReference>
<sequence length="121" mass="13071">MAYATDTDYAEYGEGVIPADKLDSALSRASDQLDSLTYNRIVARGFDDLSPFQQLNVTKAVCQQADFWYKYGDFLNMPLAGYSAGSVSLSFKAIQGAGGIQTTENVVNLLKPTGLTNRGLS</sequence>
<dbReference type="KEGG" id="cohn:KCTCHS21_17620"/>
<dbReference type="AlphaFoldDB" id="A0A3T1D2M6"/>
<reference evidence="1 2" key="1">
    <citation type="submission" date="2019-01" db="EMBL/GenBank/DDBJ databases">
        <title>Complete genome sequence of Cohnella hallensis HS21 isolated from Korean fir (Abies koreana) rhizospheric soil.</title>
        <authorList>
            <person name="Jiang L."/>
            <person name="Kang S.W."/>
            <person name="Kim S."/>
            <person name="Jung J."/>
            <person name="Kim C.Y."/>
            <person name="Kim D.H."/>
            <person name="Kim S.W."/>
            <person name="Lee J."/>
        </authorList>
    </citation>
    <scope>NUCLEOTIDE SEQUENCE [LARGE SCALE GENOMIC DNA]</scope>
    <source>
        <strain evidence="1 2">HS21</strain>
    </source>
</reference>